<gene>
    <name evidence="2" type="ORF">AU468_08500</name>
</gene>
<reference evidence="3" key="1">
    <citation type="submission" date="2015-12" db="EMBL/GenBank/DDBJ databases">
        <authorList>
            <person name="Lodha T.D."/>
            <person name="Chintalapati S."/>
            <person name="Chintalapati V.R."/>
            <person name="Sravanthi T."/>
        </authorList>
    </citation>
    <scope>NUCLEOTIDE SEQUENCE [LARGE SCALE GENOMIC DNA]</scope>
    <source>
        <strain evidence="3">JC133</strain>
    </source>
</reference>
<dbReference type="PANTHER" id="PTHR43777">
    <property type="entry name" value="MOLYBDENUM COFACTOR CYTIDYLYLTRANSFERASE"/>
    <property type="match status" value="1"/>
</dbReference>
<evidence type="ECO:0000313" key="2">
    <source>
        <dbReference type="EMBL" id="POR01346.1"/>
    </source>
</evidence>
<dbReference type="SUPFAM" id="SSF53448">
    <property type="entry name" value="Nucleotide-diphospho-sugar transferases"/>
    <property type="match status" value="1"/>
</dbReference>
<dbReference type="InterPro" id="IPR025877">
    <property type="entry name" value="MobA-like_NTP_Trfase"/>
</dbReference>
<dbReference type="GO" id="GO:0016779">
    <property type="term" value="F:nucleotidyltransferase activity"/>
    <property type="evidence" value="ECO:0007669"/>
    <property type="project" value="UniProtKB-ARBA"/>
</dbReference>
<dbReference type="CDD" id="cd04182">
    <property type="entry name" value="GT_2_like_f"/>
    <property type="match status" value="1"/>
</dbReference>
<dbReference type="Pfam" id="PF12804">
    <property type="entry name" value="NTP_transf_3"/>
    <property type="match status" value="1"/>
</dbReference>
<proteinExistence type="predicted"/>
<evidence type="ECO:0000259" key="1">
    <source>
        <dbReference type="Pfam" id="PF12804"/>
    </source>
</evidence>
<name>A0A2S4JPB1_9SPIO</name>
<dbReference type="AlphaFoldDB" id="A0A2S4JPB1"/>
<sequence length="220" mass="23774">MTDGERSFPAVDCVIPAGGLSERMNRNLSQPVPKALLVLDGKSLLARVVEQAREVCARCLVVTGWGADEVAREAASLEGVTVVHNPGFSRGMVSSILAGARQVQSDLFFVAPADMPFLSGGLYRAVLAGARDRQEDVFFPLYRGKRGHPVLIRRSLLPGLEDAFAETLAGASSPRDRGEILLKTLLRGRPCRDVPVCTGDIGVDLDTPDELVRAQERFHP</sequence>
<keyword evidence="3" id="KW-1185">Reference proteome</keyword>
<organism evidence="2 3">
    <name type="scientific">Alkalispirochaeta sphaeroplastigenens</name>
    <dbReference type="NCBI Taxonomy" id="1187066"/>
    <lineage>
        <taxon>Bacteria</taxon>
        <taxon>Pseudomonadati</taxon>
        <taxon>Spirochaetota</taxon>
        <taxon>Spirochaetia</taxon>
        <taxon>Spirochaetales</taxon>
        <taxon>Spirochaetaceae</taxon>
        <taxon>Alkalispirochaeta</taxon>
    </lineage>
</organism>
<comment type="caution">
    <text evidence="2">The sequence shown here is derived from an EMBL/GenBank/DDBJ whole genome shotgun (WGS) entry which is preliminary data.</text>
</comment>
<accession>A0A2S4JPB1</accession>
<dbReference type="Gene3D" id="3.90.550.10">
    <property type="entry name" value="Spore Coat Polysaccharide Biosynthesis Protein SpsA, Chain A"/>
    <property type="match status" value="1"/>
</dbReference>
<dbReference type="Proteomes" id="UP000237350">
    <property type="component" value="Unassembled WGS sequence"/>
</dbReference>
<dbReference type="EMBL" id="LPWH01000067">
    <property type="protein sequence ID" value="POR01346.1"/>
    <property type="molecule type" value="Genomic_DNA"/>
</dbReference>
<dbReference type="OrthoDB" id="9786803at2"/>
<dbReference type="PANTHER" id="PTHR43777:SF1">
    <property type="entry name" value="MOLYBDENUM COFACTOR CYTIDYLYLTRANSFERASE"/>
    <property type="match status" value="1"/>
</dbReference>
<protein>
    <recommendedName>
        <fullName evidence="1">MobA-like NTP transferase domain-containing protein</fullName>
    </recommendedName>
</protein>
<feature type="domain" description="MobA-like NTP transferase" evidence="1">
    <location>
        <begin position="13"/>
        <end position="163"/>
    </location>
</feature>
<evidence type="ECO:0000313" key="3">
    <source>
        <dbReference type="Proteomes" id="UP000237350"/>
    </source>
</evidence>
<dbReference type="RefSeq" id="WP_103680341.1">
    <property type="nucleotide sequence ID" value="NZ_LPWH01000067.1"/>
</dbReference>
<dbReference type="InterPro" id="IPR029044">
    <property type="entry name" value="Nucleotide-diphossugar_trans"/>
</dbReference>